<dbReference type="Proteomes" id="UP000887565">
    <property type="component" value="Unplaced"/>
</dbReference>
<sequence length="196" mass="22433">MVDDDVEGMVDDDVGSILEALSGQFELHRSNSKYHEQREVPDDVVIPDHQSKSSETGQLLVEQRQDNHCYCTISQNFLQRDSKEQMPKPLFETLDMAKDNEGNGISRLNFKNGQCHLAFDFTPDEDDSGHWDLIRDGSTSIELMFADRIPYAGIETRSRTTEGWINYLANSTIRPFCRVLEHNDELKLTVSNSKFD</sequence>
<dbReference type="WBParaSite" id="nRc.2.0.1.t08393-RA">
    <property type="protein sequence ID" value="nRc.2.0.1.t08393-RA"/>
    <property type="gene ID" value="nRc.2.0.1.g08393"/>
</dbReference>
<accession>A0A915I2N4</accession>
<reference evidence="2" key="1">
    <citation type="submission" date="2022-11" db="UniProtKB">
        <authorList>
            <consortium name="WormBaseParasite"/>
        </authorList>
    </citation>
    <scope>IDENTIFICATION</scope>
</reference>
<protein>
    <submittedName>
        <fullName evidence="2">Uncharacterized protein</fullName>
    </submittedName>
</protein>
<name>A0A915I2N4_ROMCU</name>
<evidence type="ECO:0000313" key="2">
    <source>
        <dbReference type="WBParaSite" id="nRc.2.0.1.t08393-RA"/>
    </source>
</evidence>
<evidence type="ECO:0000313" key="1">
    <source>
        <dbReference type="Proteomes" id="UP000887565"/>
    </source>
</evidence>
<organism evidence="1 2">
    <name type="scientific">Romanomermis culicivorax</name>
    <name type="common">Nematode worm</name>
    <dbReference type="NCBI Taxonomy" id="13658"/>
    <lineage>
        <taxon>Eukaryota</taxon>
        <taxon>Metazoa</taxon>
        <taxon>Ecdysozoa</taxon>
        <taxon>Nematoda</taxon>
        <taxon>Enoplea</taxon>
        <taxon>Dorylaimia</taxon>
        <taxon>Mermithida</taxon>
        <taxon>Mermithoidea</taxon>
        <taxon>Mermithidae</taxon>
        <taxon>Romanomermis</taxon>
    </lineage>
</organism>
<proteinExistence type="predicted"/>
<keyword evidence="1" id="KW-1185">Reference proteome</keyword>
<dbReference type="AlphaFoldDB" id="A0A915I2N4"/>